<dbReference type="GO" id="GO:0000124">
    <property type="term" value="C:SAGA complex"/>
    <property type="evidence" value="ECO:0007669"/>
    <property type="project" value="InterPro"/>
</dbReference>
<dbReference type="Gene3D" id="1.10.20.10">
    <property type="entry name" value="Histone, subunit A"/>
    <property type="match status" value="1"/>
</dbReference>
<organism evidence="9 10">
    <name type="scientific">Physocladia obscura</name>
    <dbReference type="NCBI Taxonomy" id="109957"/>
    <lineage>
        <taxon>Eukaryota</taxon>
        <taxon>Fungi</taxon>
        <taxon>Fungi incertae sedis</taxon>
        <taxon>Chytridiomycota</taxon>
        <taxon>Chytridiomycota incertae sedis</taxon>
        <taxon>Chytridiomycetes</taxon>
        <taxon>Chytridiales</taxon>
        <taxon>Chytriomycetaceae</taxon>
        <taxon>Physocladia</taxon>
    </lineage>
</organism>
<reference evidence="9" key="1">
    <citation type="submission" date="2020-05" db="EMBL/GenBank/DDBJ databases">
        <title>Phylogenomic resolution of chytrid fungi.</title>
        <authorList>
            <person name="Stajich J.E."/>
            <person name="Amses K."/>
            <person name="Simmons R."/>
            <person name="Seto K."/>
            <person name="Myers J."/>
            <person name="Bonds A."/>
            <person name="Quandt C.A."/>
            <person name="Barry K."/>
            <person name="Liu P."/>
            <person name="Grigoriev I."/>
            <person name="Longcore J.E."/>
            <person name="James T.Y."/>
        </authorList>
    </citation>
    <scope>NUCLEOTIDE SEQUENCE</scope>
    <source>
        <strain evidence="9">JEL0513</strain>
    </source>
</reference>
<dbReference type="PANTHER" id="PTHR12264:SF21">
    <property type="entry name" value="TRANSCRIPTION INITIATION FACTOR TFIID SUBUNIT 12"/>
    <property type="match status" value="1"/>
</dbReference>
<dbReference type="GO" id="GO:0051123">
    <property type="term" value="P:RNA polymerase II preinitiation complex assembly"/>
    <property type="evidence" value="ECO:0007669"/>
    <property type="project" value="TreeGrafter"/>
</dbReference>
<feature type="compositionally biased region" description="Gly residues" evidence="7">
    <location>
        <begin position="764"/>
        <end position="781"/>
    </location>
</feature>
<gene>
    <name evidence="9" type="primary">TAF12_2</name>
    <name evidence="9" type="ORF">HK100_011055</name>
</gene>
<comment type="similarity">
    <text evidence="2">Belongs to the TAF12 family.</text>
</comment>
<evidence type="ECO:0000256" key="5">
    <source>
        <dbReference type="ARBA" id="ARBA00023242"/>
    </source>
</evidence>
<dbReference type="GO" id="GO:0003677">
    <property type="term" value="F:DNA binding"/>
    <property type="evidence" value="ECO:0007669"/>
    <property type="project" value="TreeGrafter"/>
</dbReference>
<dbReference type="GO" id="GO:0005669">
    <property type="term" value="C:transcription factor TFIID complex"/>
    <property type="evidence" value="ECO:0007669"/>
    <property type="project" value="InterPro"/>
</dbReference>
<dbReference type="Pfam" id="PF03847">
    <property type="entry name" value="TFIID_20kDa"/>
    <property type="match status" value="1"/>
</dbReference>
<evidence type="ECO:0000256" key="2">
    <source>
        <dbReference type="ARBA" id="ARBA00007530"/>
    </source>
</evidence>
<dbReference type="Proteomes" id="UP001211907">
    <property type="component" value="Unassembled WGS sequence"/>
</dbReference>
<evidence type="ECO:0000256" key="1">
    <source>
        <dbReference type="ARBA" id="ARBA00004123"/>
    </source>
</evidence>
<proteinExistence type="inferred from homology"/>
<keyword evidence="6" id="KW-0175">Coiled coil</keyword>
<sequence>MESDSNNKRGGGKRASRANTNSKNAIIPASNGNTPSSPAVSNPVTNAVPASASPVVNQNSGNINMNMAALMNANPLVAQMMAQNLANQNQNSGIDISSQQQQQQQQQQQMQQIQQQLLVRMAMQQNQAQQLQQQQAQMNPQVLQAFLNMNNANNAANNANANNSINTQLASVQQQNSNTNSNISNQAQLMATLMANRNDPRVQQFLTRQIMAQAAQAANNGINDILHNNVNSNSPNAGTNTNNFQTTNINQAMALANMGRTISPNIIAMLQQTQNANALAAATNNANNINNGVAVGAAVSETPASIHTASPAASTTVENQQQQSQSQPSQPQSQLRHLNETRNQLLNRFNSLQDALNNPNLSEIDKVTMVLNRIGTQIQILQIDHVTKAQSGAVITEQEAAATKLNVQHLKAQMEVGKKKLSMLQARRQQNVVNNSNGDPGNSAVNSASTPLNAMSPPTTGDLNGSGTINPNQMTSKVNLSVAPIAQFVNNTNLQQIQQQMQLQRQRQQEEAARSTLLPVVQSPAPQQSRKIFGGLESFVGGGMTGSTSTVQGFLQTRALPQRPIMRMEESLQSLLDDERPSEGIYADGQSGAKRKLNDLVSELDTEVTIDGDVQDVNNFIDELTQMACKVAKHRNSTVVKPKDFQFPLERNWNIRIPTASLQTLSSLRAFTSIESPILVPVPPTTPVPVSAEHDFLPLLTSRSIHRRGPSSNHMSRVLHVRRALRDEQTAVARQKAIDEAKARAAEDAKREKELQLKKKSDNGGDGGSGGDDSRGGGGVGDTNSVDESDGEGSVSTINDARMKSGTEDFDNENGDDHKMHTTQDTII</sequence>
<evidence type="ECO:0000313" key="10">
    <source>
        <dbReference type="Proteomes" id="UP001211907"/>
    </source>
</evidence>
<feature type="region of interest" description="Disordered" evidence="7">
    <location>
        <begin position="305"/>
        <end position="334"/>
    </location>
</feature>
<keyword evidence="4" id="KW-0804">Transcription</keyword>
<dbReference type="InterPro" id="IPR009072">
    <property type="entry name" value="Histone-fold"/>
</dbReference>
<dbReference type="GO" id="GO:0046982">
    <property type="term" value="F:protein heterodimerization activity"/>
    <property type="evidence" value="ECO:0007669"/>
    <property type="project" value="InterPro"/>
</dbReference>
<evidence type="ECO:0000256" key="4">
    <source>
        <dbReference type="ARBA" id="ARBA00023163"/>
    </source>
</evidence>
<feature type="compositionally biased region" description="Low complexity" evidence="7">
    <location>
        <begin position="320"/>
        <end position="334"/>
    </location>
</feature>
<feature type="region of interest" description="Disordered" evidence="7">
    <location>
        <begin position="736"/>
        <end position="828"/>
    </location>
</feature>
<dbReference type="CDD" id="cd07981">
    <property type="entry name" value="HFD_TAF12"/>
    <property type="match status" value="1"/>
</dbReference>
<feature type="domain" description="Transcription initiation factor TFIID subunit 12" evidence="8">
    <location>
        <begin position="594"/>
        <end position="655"/>
    </location>
</feature>
<dbReference type="AlphaFoldDB" id="A0AAD5TBC1"/>
<dbReference type="GO" id="GO:0017025">
    <property type="term" value="F:TBP-class protein binding"/>
    <property type="evidence" value="ECO:0007669"/>
    <property type="project" value="TreeGrafter"/>
</dbReference>
<evidence type="ECO:0000256" key="3">
    <source>
        <dbReference type="ARBA" id="ARBA00023015"/>
    </source>
</evidence>
<feature type="region of interest" description="Disordered" evidence="7">
    <location>
        <begin position="1"/>
        <end position="45"/>
    </location>
</feature>
<evidence type="ECO:0000256" key="7">
    <source>
        <dbReference type="SAM" id="MobiDB-lite"/>
    </source>
</evidence>
<evidence type="ECO:0000259" key="8">
    <source>
        <dbReference type="Pfam" id="PF03847"/>
    </source>
</evidence>
<evidence type="ECO:0000313" key="9">
    <source>
        <dbReference type="EMBL" id="KAJ3139788.1"/>
    </source>
</evidence>
<protein>
    <submittedName>
        <fullName evidence="9">Transcription initiation factor TFIID subunit 12</fullName>
    </submittedName>
</protein>
<keyword evidence="3" id="KW-0805">Transcription regulation</keyword>
<feature type="compositionally biased region" description="Basic and acidic residues" evidence="7">
    <location>
        <begin position="736"/>
        <end position="763"/>
    </location>
</feature>
<keyword evidence="5" id="KW-0539">Nucleus</keyword>
<comment type="subcellular location">
    <subcellularLocation>
        <location evidence="1">Nucleus</location>
    </subcellularLocation>
</comment>
<dbReference type="EMBL" id="JADGJH010000064">
    <property type="protein sequence ID" value="KAJ3139788.1"/>
    <property type="molecule type" value="Genomic_DNA"/>
</dbReference>
<accession>A0AAD5TBC1</accession>
<dbReference type="SUPFAM" id="SSF47113">
    <property type="entry name" value="Histone-fold"/>
    <property type="match status" value="1"/>
</dbReference>
<feature type="compositionally biased region" description="Polar residues" evidence="7">
    <location>
        <begin position="17"/>
        <end position="45"/>
    </location>
</feature>
<evidence type="ECO:0000256" key="6">
    <source>
        <dbReference type="SAM" id="Coils"/>
    </source>
</evidence>
<feature type="coiled-coil region" evidence="6">
    <location>
        <begin position="96"/>
        <end position="134"/>
    </location>
</feature>
<keyword evidence="10" id="KW-1185">Reference proteome</keyword>
<dbReference type="InterPro" id="IPR037794">
    <property type="entry name" value="TAF12"/>
</dbReference>
<dbReference type="InterPro" id="IPR003228">
    <property type="entry name" value="TFIID_TAF12_dom"/>
</dbReference>
<feature type="region of interest" description="Disordered" evidence="7">
    <location>
        <begin position="432"/>
        <end position="471"/>
    </location>
</feature>
<comment type="caution">
    <text evidence="9">The sequence shown here is derived from an EMBL/GenBank/DDBJ whole genome shotgun (WGS) entry which is preliminary data.</text>
</comment>
<dbReference type="PANTHER" id="PTHR12264">
    <property type="entry name" value="TRANSCRIPTION INITIATION FACTOR TFIID SUBUNIT 12"/>
    <property type="match status" value="1"/>
</dbReference>
<feature type="compositionally biased region" description="Polar residues" evidence="7">
    <location>
        <begin position="305"/>
        <end position="319"/>
    </location>
</feature>
<name>A0AAD5TBC1_9FUNG</name>